<keyword evidence="4 5" id="KW-0456">Lyase</keyword>
<dbReference type="PANTHER" id="PTHR11999">
    <property type="entry name" value="GROUP II PYRIDOXAL-5-PHOSPHATE DECARBOXYLASE"/>
    <property type="match status" value="1"/>
</dbReference>
<dbReference type="GO" id="GO:0030170">
    <property type="term" value="F:pyridoxal phosphate binding"/>
    <property type="evidence" value="ECO:0007669"/>
    <property type="project" value="InterPro"/>
</dbReference>
<dbReference type="Pfam" id="PF00282">
    <property type="entry name" value="Pyridoxal_deC"/>
    <property type="match status" value="1"/>
</dbReference>
<comment type="caution">
    <text evidence="7">The sequence shown here is derived from an EMBL/GenBank/DDBJ whole genome shotgun (WGS) entry which is preliminary data.</text>
</comment>
<proteinExistence type="inferred from homology"/>
<dbReference type="InterPro" id="IPR015424">
    <property type="entry name" value="PyrdxlP-dep_Trfase"/>
</dbReference>
<comment type="similarity">
    <text evidence="5">Belongs to the group II decarboxylase family.</text>
</comment>
<organism evidence="7 8">
    <name type="scientific">Platanthera zijinensis</name>
    <dbReference type="NCBI Taxonomy" id="2320716"/>
    <lineage>
        <taxon>Eukaryota</taxon>
        <taxon>Viridiplantae</taxon>
        <taxon>Streptophyta</taxon>
        <taxon>Embryophyta</taxon>
        <taxon>Tracheophyta</taxon>
        <taxon>Spermatophyta</taxon>
        <taxon>Magnoliopsida</taxon>
        <taxon>Liliopsida</taxon>
        <taxon>Asparagales</taxon>
        <taxon>Orchidaceae</taxon>
        <taxon>Orchidoideae</taxon>
        <taxon>Orchideae</taxon>
        <taxon>Orchidinae</taxon>
        <taxon>Platanthera</taxon>
    </lineage>
</organism>
<dbReference type="GO" id="GO:0019752">
    <property type="term" value="P:carboxylic acid metabolic process"/>
    <property type="evidence" value="ECO:0007669"/>
    <property type="project" value="InterPro"/>
</dbReference>
<dbReference type="Gene3D" id="3.40.640.10">
    <property type="entry name" value="Type I PLP-dependent aspartate aminotransferase-like (Major domain)"/>
    <property type="match status" value="1"/>
</dbReference>
<dbReference type="Proteomes" id="UP001418222">
    <property type="component" value="Unassembled WGS sequence"/>
</dbReference>
<evidence type="ECO:0000256" key="6">
    <source>
        <dbReference type="SAM" id="MobiDB-lite"/>
    </source>
</evidence>
<accession>A0AAP0B200</accession>
<protein>
    <submittedName>
        <fullName evidence="7">Tyrosine decarboxylase 1</fullName>
    </submittedName>
</protein>
<dbReference type="SUPFAM" id="SSF53383">
    <property type="entry name" value="PLP-dependent transferases"/>
    <property type="match status" value="1"/>
</dbReference>
<dbReference type="EMBL" id="JBBWWQ010000017">
    <property type="protein sequence ID" value="KAK8923868.1"/>
    <property type="molecule type" value="Genomic_DNA"/>
</dbReference>
<evidence type="ECO:0000256" key="1">
    <source>
        <dbReference type="ARBA" id="ARBA00001933"/>
    </source>
</evidence>
<keyword evidence="2" id="KW-0210">Decarboxylase</keyword>
<evidence type="ECO:0000256" key="3">
    <source>
        <dbReference type="ARBA" id="ARBA00022898"/>
    </source>
</evidence>
<dbReference type="GO" id="GO:0005737">
    <property type="term" value="C:cytoplasm"/>
    <property type="evidence" value="ECO:0007669"/>
    <property type="project" value="TreeGrafter"/>
</dbReference>
<name>A0AAP0B200_9ASPA</name>
<gene>
    <name evidence="7" type="ORF">KSP39_PZI019207</name>
</gene>
<evidence type="ECO:0000256" key="2">
    <source>
        <dbReference type="ARBA" id="ARBA00022793"/>
    </source>
</evidence>
<sequence>MLQLSCKNVLKIEIVEFLAGLGGGVIQGTASKAILISLLAARDKILGKDGIEYLSKLTVYASDQTHSALKKACQRESGRHGSHAPIWRQADDKYTPIERARVNRHTDLHNEGLHCANPSLENLSAKKSGPGVLVGEKSRQ</sequence>
<dbReference type="InterPro" id="IPR002129">
    <property type="entry name" value="PyrdxlP-dep_de-COase"/>
</dbReference>
<evidence type="ECO:0000256" key="4">
    <source>
        <dbReference type="ARBA" id="ARBA00023239"/>
    </source>
</evidence>
<reference evidence="7 8" key="1">
    <citation type="journal article" date="2022" name="Nat. Plants">
        <title>Genomes of leafy and leafless Platanthera orchids illuminate the evolution of mycoheterotrophy.</title>
        <authorList>
            <person name="Li M.H."/>
            <person name="Liu K.W."/>
            <person name="Li Z."/>
            <person name="Lu H.C."/>
            <person name="Ye Q.L."/>
            <person name="Zhang D."/>
            <person name="Wang J.Y."/>
            <person name="Li Y.F."/>
            <person name="Zhong Z.M."/>
            <person name="Liu X."/>
            <person name="Yu X."/>
            <person name="Liu D.K."/>
            <person name="Tu X.D."/>
            <person name="Liu B."/>
            <person name="Hao Y."/>
            <person name="Liao X.Y."/>
            <person name="Jiang Y.T."/>
            <person name="Sun W.H."/>
            <person name="Chen J."/>
            <person name="Chen Y.Q."/>
            <person name="Ai Y."/>
            <person name="Zhai J.W."/>
            <person name="Wu S.S."/>
            <person name="Zhou Z."/>
            <person name="Hsiao Y.Y."/>
            <person name="Wu W.L."/>
            <person name="Chen Y.Y."/>
            <person name="Lin Y.F."/>
            <person name="Hsu J.L."/>
            <person name="Li C.Y."/>
            <person name="Wang Z.W."/>
            <person name="Zhao X."/>
            <person name="Zhong W.Y."/>
            <person name="Ma X.K."/>
            <person name="Ma L."/>
            <person name="Huang J."/>
            <person name="Chen G.Z."/>
            <person name="Huang M.Z."/>
            <person name="Huang L."/>
            <person name="Peng D.H."/>
            <person name="Luo Y.B."/>
            <person name="Zou S.Q."/>
            <person name="Chen S.P."/>
            <person name="Lan S."/>
            <person name="Tsai W.C."/>
            <person name="Van de Peer Y."/>
            <person name="Liu Z.J."/>
        </authorList>
    </citation>
    <scope>NUCLEOTIDE SEQUENCE [LARGE SCALE GENOMIC DNA]</scope>
    <source>
        <strain evidence="7">Lor287</strain>
    </source>
</reference>
<feature type="region of interest" description="Disordered" evidence="6">
    <location>
        <begin position="120"/>
        <end position="140"/>
    </location>
</feature>
<keyword evidence="3 5" id="KW-0663">Pyridoxal phosphate</keyword>
<dbReference type="InterPro" id="IPR015421">
    <property type="entry name" value="PyrdxlP-dep_Trfase_major"/>
</dbReference>
<dbReference type="InterPro" id="IPR010977">
    <property type="entry name" value="Aromatic_deC"/>
</dbReference>
<dbReference type="PANTHER" id="PTHR11999:SF70">
    <property type="entry name" value="MIP05841P"/>
    <property type="match status" value="1"/>
</dbReference>
<evidence type="ECO:0000256" key="5">
    <source>
        <dbReference type="RuleBase" id="RU000382"/>
    </source>
</evidence>
<keyword evidence="8" id="KW-1185">Reference proteome</keyword>
<dbReference type="AlphaFoldDB" id="A0AAP0B200"/>
<comment type="cofactor">
    <cofactor evidence="1 5">
        <name>pyridoxal 5'-phosphate</name>
        <dbReference type="ChEBI" id="CHEBI:597326"/>
    </cofactor>
</comment>
<evidence type="ECO:0000313" key="8">
    <source>
        <dbReference type="Proteomes" id="UP001418222"/>
    </source>
</evidence>
<dbReference type="GO" id="GO:0016831">
    <property type="term" value="F:carboxy-lyase activity"/>
    <property type="evidence" value="ECO:0007669"/>
    <property type="project" value="UniProtKB-KW"/>
</dbReference>
<evidence type="ECO:0000313" key="7">
    <source>
        <dbReference type="EMBL" id="KAK8923868.1"/>
    </source>
</evidence>